<evidence type="ECO:0000313" key="2">
    <source>
        <dbReference type="Proteomes" id="UP000887569"/>
    </source>
</evidence>
<dbReference type="AlphaFoldDB" id="A0A915CE31"/>
<dbReference type="WBParaSite" id="PgR130_g006_t03">
    <property type="protein sequence ID" value="PgR130_g006_t03"/>
    <property type="gene ID" value="PgR130_g006"/>
</dbReference>
<feature type="compositionally biased region" description="Acidic residues" evidence="1">
    <location>
        <begin position="1"/>
        <end position="11"/>
    </location>
</feature>
<feature type="compositionally biased region" description="Basic and acidic residues" evidence="1">
    <location>
        <begin position="461"/>
        <end position="474"/>
    </location>
</feature>
<evidence type="ECO:0000313" key="3">
    <source>
        <dbReference type="WBParaSite" id="PgR130_g006_t01"/>
    </source>
</evidence>
<evidence type="ECO:0000313" key="4">
    <source>
        <dbReference type="WBParaSite" id="PgR130_g006_t02"/>
    </source>
</evidence>
<reference evidence="3 4" key="1">
    <citation type="submission" date="2022-11" db="UniProtKB">
        <authorList>
            <consortium name="WormBaseParasite"/>
        </authorList>
    </citation>
    <scope>IDENTIFICATION</scope>
</reference>
<feature type="region of interest" description="Disordered" evidence="1">
    <location>
        <begin position="1"/>
        <end position="32"/>
    </location>
</feature>
<dbReference type="WBParaSite" id="PgR130_g006_t01">
    <property type="protein sequence ID" value="PgR130_g006_t01"/>
    <property type="gene ID" value="PgR130_g006"/>
</dbReference>
<keyword evidence="2" id="KW-1185">Reference proteome</keyword>
<protein>
    <submittedName>
        <fullName evidence="3 4">CS domain-containing protein</fullName>
    </submittedName>
</protein>
<dbReference type="Proteomes" id="UP000887569">
    <property type="component" value="Unplaced"/>
</dbReference>
<dbReference type="WBParaSite" id="PgR130_g006_t02">
    <property type="protein sequence ID" value="PgR130_g006_t02"/>
    <property type="gene ID" value="PgR130_g006"/>
</dbReference>
<sequence length="513" mass="56525">MATEGSTEELGEVSLKNPNSTGRKGRHKPGLEQESSLRMALFTCITTRQLKVVLDLCDELEKRRASGGNDGNTNVKALVSSLSKKKATKRVKGPTIPRSRSRPRKKQPDGASEAKADEDCKVEFGVASINIGSFVVRASDSRVPSSVLVRVFFASNRMTYDFCHNRGHNCYKVRYSIQFDDISSMTFFRKAVHLNLVNPAKQDYCVLHAVSDEVAGLVTSLRDAADIDISEGQRESSLLHIILLREDTASTWEEALLRGNRAVFEPIIRGSAQTELTTNAAHSNKHSSQMIVLEQMEPNSLSSLSGESMESLDNDHLHSAQQSTEFEPACTPSIKLVDSTTLSSVLSGEDNLDKHRLPELDQQPPVKKFFSEAKMVSTLRSLANGSSFIQPQGLTSRSEEIPMKAKCGFHLDGDHEYHILSGGLDSMRTGEPSTMQTGPIDLERIERIIQSAEDLLRRRKATTEAEAKRGKDAGADGLQPPQMNAKHSPDSFYWLTDVDMDKLAVNYDASGGQ</sequence>
<organism evidence="2 4">
    <name type="scientific">Parascaris univalens</name>
    <name type="common">Nematode worm</name>
    <dbReference type="NCBI Taxonomy" id="6257"/>
    <lineage>
        <taxon>Eukaryota</taxon>
        <taxon>Metazoa</taxon>
        <taxon>Ecdysozoa</taxon>
        <taxon>Nematoda</taxon>
        <taxon>Chromadorea</taxon>
        <taxon>Rhabditida</taxon>
        <taxon>Spirurina</taxon>
        <taxon>Ascaridomorpha</taxon>
        <taxon>Ascaridoidea</taxon>
        <taxon>Ascarididae</taxon>
        <taxon>Parascaris</taxon>
    </lineage>
</organism>
<evidence type="ECO:0000256" key="1">
    <source>
        <dbReference type="SAM" id="MobiDB-lite"/>
    </source>
</evidence>
<feature type="region of interest" description="Disordered" evidence="1">
    <location>
        <begin position="83"/>
        <end position="116"/>
    </location>
</feature>
<proteinExistence type="predicted"/>
<feature type="compositionally biased region" description="Basic and acidic residues" evidence="1">
    <location>
        <begin position="106"/>
        <end position="116"/>
    </location>
</feature>
<feature type="region of interest" description="Disordered" evidence="1">
    <location>
        <begin position="459"/>
        <end position="489"/>
    </location>
</feature>
<name>A0A915CE31_PARUN</name>
<accession>A0A915CE31</accession>
<feature type="compositionally biased region" description="Basic residues" evidence="1">
    <location>
        <begin position="83"/>
        <end position="92"/>
    </location>
</feature>